<evidence type="ECO:0000256" key="1">
    <source>
        <dbReference type="PROSITE-ProRule" id="PRU00325"/>
    </source>
</evidence>
<name>A0ABD5WDE6_9EURY</name>
<evidence type="ECO:0000259" key="3">
    <source>
        <dbReference type="PROSITE" id="PS50966"/>
    </source>
</evidence>
<protein>
    <submittedName>
        <fullName evidence="4">SWIM zinc finger family protein</fullName>
    </submittedName>
</protein>
<keyword evidence="1" id="KW-0862">Zinc</keyword>
<dbReference type="AlphaFoldDB" id="A0ABD5WDE6"/>
<dbReference type="PROSITE" id="PS50966">
    <property type="entry name" value="ZF_SWIM"/>
    <property type="match status" value="1"/>
</dbReference>
<reference evidence="4 5" key="1">
    <citation type="journal article" date="2019" name="Int. J. Syst. Evol. Microbiol.">
        <title>The Global Catalogue of Microorganisms (GCM) 10K type strain sequencing project: providing services to taxonomists for standard genome sequencing and annotation.</title>
        <authorList>
            <consortium name="The Broad Institute Genomics Platform"/>
            <consortium name="The Broad Institute Genome Sequencing Center for Infectious Disease"/>
            <person name="Wu L."/>
            <person name="Ma J."/>
        </authorList>
    </citation>
    <scope>NUCLEOTIDE SEQUENCE [LARGE SCALE GENOMIC DNA]</scope>
    <source>
        <strain evidence="4 5">DT31</strain>
    </source>
</reference>
<dbReference type="RefSeq" id="WP_284032497.1">
    <property type="nucleotide sequence ID" value="NZ_CP126154.1"/>
</dbReference>
<evidence type="ECO:0000313" key="4">
    <source>
        <dbReference type="EMBL" id="MFC7070515.1"/>
    </source>
</evidence>
<dbReference type="Proteomes" id="UP001596461">
    <property type="component" value="Unassembled WGS sequence"/>
</dbReference>
<dbReference type="EMBL" id="JBHTAH010000011">
    <property type="protein sequence ID" value="MFC7070515.1"/>
    <property type="molecule type" value="Genomic_DNA"/>
</dbReference>
<keyword evidence="5" id="KW-1185">Reference proteome</keyword>
<evidence type="ECO:0000313" key="5">
    <source>
        <dbReference type="Proteomes" id="UP001596461"/>
    </source>
</evidence>
<keyword evidence="1" id="KW-0479">Metal-binding</keyword>
<feature type="compositionally biased region" description="Basic and acidic residues" evidence="2">
    <location>
        <begin position="106"/>
        <end position="119"/>
    </location>
</feature>
<dbReference type="GeneID" id="81124353"/>
<organism evidence="4 5">
    <name type="scientific">Halobaculum lipolyticum</name>
    <dbReference type="NCBI Taxonomy" id="3032001"/>
    <lineage>
        <taxon>Archaea</taxon>
        <taxon>Methanobacteriati</taxon>
        <taxon>Methanobacteriota</taxon>
        <taxon>Stenosarchaea group</taxon>
        <taxon>Halobacteria</taxon>
        <taxon>Halobacteriales</taxon>
        <taxon>Haloferacaceae</taxon>
        <taxon>Halobaculum</taxon>
    </lineage>
</organism>
<dbReference type="Pfam" id="PF04434">
    <property type="entry name" value="SWIM"/>
    <property type="match status" value="1"/>
</dbReference>
<dbReference type="GO" id="GO:0008270">
    <property type="term" value="F:zinc ion binding"/>
    <property type="evidence" value="ECO:0007669"/>
    <property type="project" value="UniProtKB-KW"/>
</dbReference>
<dbReference type="InterPro" id="IPR007527">
    <property type="entry name" value="Znf_SWIM"/>
</dbReference>
<evidence type="ECO:0000256" key="2">
    <source>
        <dbReference type="SAM" id="MobiDB-lite"/>
    </source>
</evidence>
<sequence>MRSNHVLTKLEVSPGPRRRAQIEPFTFSLVAEGVRVTNHRYEEPSNHSYVVTVTDGVPVTCECPADAHFNVTCKHRLAVAIRTPVLQAATKKALADGGTQPANPGEEDHNRGEHLDEASGERPEWCECDGLEDGFPCFECVERGHKDLSDV</sequence>
<comment type="caution">
    <text evidence="4">The sequence shown here is derived from an EMBL/GenBank/DDBJ whole genome shotgun (WGS) entry which is preliminary data.</text>
</comment>
<accession>A0ABD5WDE6</accession>
<feature type="region of interest" description="Disordered" evidence="2">
    <location>
        <begin position="91"/>
        <end position="119"/>
    </location>
</feature>
<proteinExistence type="predicted"/>
<gene>
    <name evidence="4" type="ORF">ACFQL9_12755</name>
</gene>
<feature type="domain" description="SWIM-type" evidence="3">
    <location>
        <begin position="49"/>
        <end position="84"/>
    </location>
</feature>
<keyword evidence="1" id="KW-0863">Zinc-finger</keyword>